<name>A0A432WH55_9GAMM</name>
<dbReference type="RefSeq" id="WP_126798831.1">
    <property type="nucleotide sequence ID" value="NZ_PIPO01000003.1"/>
</dbReference>
<dbReference type="SUPFAM" id="SSF51556">
    <property type="entry name" value="Metallo-dependent hydrolases"/>
    <property type="match status" value="1"/>
</dbReference>
<protein>
    <submittedName>
        <fullName evidence="3">Amidohydrolase</fullName>
    </submittedName>
</protein>
<dbReference type="EMBL" id="PIPO01000003">
    <property type="protein sequence ID" value="RUO33104.1"/>
    <property type="molecule type" value="Genomic_DNA"/>
</dbReference>
<dbReference type="AlphaFoldDB" id="A0A432WH55"/>
<sequence>MKGKGRLASCLLAALGTVVVTASAGNTTPVRGLHDNSPTLVALQNATIVTEPGEQLDNATLVIENGKISAVQRNNRAPQGARVIDATGYTIYPGFIDPYSNYGVTEAEAAQRYTRSEPAQYDNQRTGGNAANDAIHAQLRWVDGFSTDSEQADNYRELGFTAVQSVRMDGIFRGQGTTVSLADEIPNQVVYQPVTRHFSSFDKGSSTQQYPASLMGSVALIRQTLSDAQWYAQAQGRTLSGGGVLEYNAALAALSNVSEQGVIFETTEELDIARAHQVFSEFDVPVSYVGSGFEYARLADIAEVGSSLILPLNYPAAPDVSAQYAELDVSVADLRHWERAPGNAAAMANAGIDFAFTLHGLENRSDFLSNVRQAIEHGLQPDTALAALTTSAARIAGVDDKAGRLVPGYMADFVVTRGDLFSDGEIVSVWTQGQEHALKPMHPTRFAGEFSINVEGQSYTLTLQQQGDVKGTLSVDDHQADVTHVVAEAHQLNFVVDMQAFGGNGVYRFSLSARNRDQLSGSYTDAAGRDHAVVAERQGDADEEQTSARQAGSPEYRSQLTLPNIGLGVDELPEQQNLIIKNATIWTSADAGVLENADMVVRGGRIYSIGEDLPTPRGYLEIDGTGMHVTPGIVDEHSHIAIARGVNEGTEAITSEVRIGDVVNPDDVHIYRSLAGGTTVAHLLHGSANPIGGQGQTIKLRWGENAEGLKFSEAPPTIKMALGENVKQSNWGINNHRYPQTRMGVVAVIHDFFRTAAEYEQAQQAYNDMSRRERSRTAPPRRNYRLEALLEILREERHIHAHSYIASEVLALMETADELGFSIHTFTHILEGYKVASEMAEHGARASTFADWWAFKIEAFDAIPFNACEMMEQGVLTSLNSDSNDLQRRMNIEAAKSVRYCGMDEQEALRMITLYPAMQLEIDSLVGSLEEGKHADFVLWNNHPLSAYAQVQQTWIEGHKFFDREADLERRELIQQEQQALIQQILAEGSNASRGASNGYKTEQPTWHCDSEYDVWSETFAHGHQHGGQHE</sequence>
<dbReference type="Pfam" id="PF01979">
    <property type="entry name" value="Amidohydro_1"/>
    <property type="match status" value="2"/>
</dbReference>
<proteinExistence type="predicted"/>
<evidence type="ECO:0000313" key="4">
    <source>
        <dbReference type="Proteomes" id="UP000287823"/>
    </source>
</evidence>
<organism evidence="3 4">
    <name type="scientific">Aliidiomarina soli</name>
    <dbReference type="NCBI Taxonomy" id="1928574"/>
    <lineage>
        <taxon>Bacteria</taxon>
        <taxon>Pseudomonadati</taxon>
        <taxon>Pseudomonadota</taxon>
        <taxon>Gammaproteobacteria</taxon>
        <taxon>Alteromonadales</taxon>
        <taxon>Idiomarinaceae</taxon>
        <taxon>Aliidiomarina</taxon>
    </lineage>
</organism>
<evidence type="ECO:0000256" key="1">
    <source>
        <dbReference type="SAM" id="SignalP"/>
    </source>
</evidence>
<keyword evidence="1" id="KW-0732">Signal</keyword>
<dbReference type="PANTHER" id="PTHR43135">
    <property type="entry name" value="ALPHA-D-RIBOSE 1-METHYLPHOSPHONATE 5-TRIPHOSPHATE DIPHOSPHATASE"/>
    <property type="match status" value="1"/>
</dbReference>
<dbReference type="InterPro" id="IPR032466">
    <property type="entry name" value="Metal_Hydrolase"/>
</dbReference>
<keyword evidence="3" id="KW-0378">Hydrolase</keyword>
<dbReference type="InterPro" id="IPR011059">
    <property type="entry name" value="Metal-dep_hydrolase_composite"/>
</dbReference>
<evidence type="ECO:0000259" key="2">
    <source>
        <dbReference type="Pfam" id="PF01979"/>
    </source>
</evidence>
<keyword evidence="4" id="KW-1185">Reference proteome</keyword>
<gene>
    <name evidence="3" type="ORF">CWE14_07695</name>
</gene>
<dbReference type="Proteomes" id="UP000287823">
    <property type="component" value="Unassembled WGS sequence"/>
</dbReference>
<reference evidence="3 4" key="1">
    <citation type="journal article" date="2011" name="Front. Microbiol.">
        <title>Genomic signatures of strain selection and enhancement in Bacillus atrophaeus var. globigii, a historical biowarfare simulant.</title>
        <authorList>
            <person name="Gibbons H.S."/>
            <person name="Broomall S.M."/>
            <person name="McNew L.A."/>
            <person name="Daligault H."/>
            <person name="Chapman C."/>
            <person name="Bruce D."/>
            <person name="Karavis M."/>
            <person name="Krepps M."/>
            <person name="McGregor P.A."/>
            <person name="Hong C."/>
            <person name="Park K.H."/>
            <person name="Akmal A."/>
            <person name="Feldman A."/>
            <person name="Lin J.S."/>
            <person name="Chang W.E."/>
            <person name="Higgs B.W."/>
            <person name="Demirev P."/>
            <person name="Lindquist J."/>
            <person name="Liem A."/>
            <person name="Fochler E."/>
            <person name="Read T.D."/>
            <person name="Tapia R."/>
            <person name="Johnson S."/>
            <person name="Bishop-Lilly K.A."/>
            <person name="Detter C."/>
            <person name="Han C."/>
            <person name="Sozhamannan S."/>
            <person name="Rosenzweig C.N."/>
            <person name="Skowronski E.W."/>
        </authorList>
    </citation>
    <scope>NUCLEOTIDE SEQUENCE [LARGE SCALE GENOMIC DNA]</scope>
    <source>
        <strain evidence="3 4">Y4G10-17</strain>
    </source>
</reference>
<dbReference type="InterPro" id="IPR006680">
    <property type="entry name" value="Amidohydro-rel"/>
</dbReference>
<dbReference type="SUPFAM" id="SSF51338">
    <property type="entry name" value="Composite domain of metallo-dependent hydrolases"/>
    <property type="match status" value="2"/>
</dbReference>
<feature type="signal peptide" evidence="1">
    <location>
        <begin position="1"/>
        <end position="24"/>
    </location>
</feature>
<accession>A0A432WH55</accession>
<dbReference type="InterPro" id="IPR051781">
    <property type="entry name" value="Metallo-dep_Hydrolase"/>
</dbReference>
<feature type="domain" description="Amidohydrolase-related" evidence="2">
    <location>
        <begin position="867"/>
        <end position="952"/>
    </location>
</feature>
<dbReference type="GO" id="GO:0016810">
    <property type="term" value="F:hydrolase activity, acting on carbon-nitrogen (but not peptide) bonds"/>
    <property type="evidence" value="ECO:0007669"/>
    <property type="project" value="InterPro"/>
</dbReference>
<comment type="caution">
    <text evidence="3">The sequence shown here is derived from an EMBL/GenBank/DDBJ whole genome shotgun (WGS) entry which is preliminary data.</text>
</comment>
<dbReference type="Gene3D" id="3.20.20.140">
    <property type="entry name" value="Metal-dependent hydrolases"/>
    <property type="match status" value="2"/>
</dbReference>
<evidence type="ECO:0000313" key="3">
    <source>
        <dbReference type="EMBL" id="RUO33104.1"/>
    </source>
</evidence>
<feature type="chain" id="PRO_5019209770" evidence="1">
    <location>
        <begin position="25"/>
        <end position="1031"/>
    </location>
</feature>
<dbReference type="PANTHER" id="PTHR43135:SF3">
    <property type="entry name" value="ALPHA-D-RIBOSE 1-METHYLPHOSPHONATE 5-TRIPHOSPHATE DIPHOSPHATASE"/>
    <property type="match status" value="1"/>
</dbReference>
<feature type="domain" description="Amidohydrolase-related" evidence="2">
    <location>
        <begin position="362"/>
        <end position="434"/>
    </location>
</feature>